<dbReference type="HOGENOM" id="CLU_1684552_0_0_5"/>
<accession>B1MA87</accession>
<keyword evidence="1" id="KW-0812">Transmembrane</keyword>
<dbReference type="AlphaFoldDB" id="B1MA87"/>
<protein>
    <submittedName>
        <fullName evidence="2">Uncharacterized protein</fullName>
    </submittedName>
</protein>
<evidence type="ECO:0000313" key="2">
    <source>
        <dbReference type="EMBL" id="ACB28412.1"/>
    </source>
</evidence>
<proteinExistence type="predicted"/>
<gene>
    <name evidence="2" type="ordered locus">Mrad2831_6500</name>
</gene>
<evidence type="ECO:0000313" key="3">
    <source>
        <dbReference type="Proteomes" id="UP000006589"/>
    </source>
</evidence>
<keyword evidence="1" id="KW-0472">Membrane</keyword>
<name>B1MA87_METRJ</name>
<keyword evidence="2" id="KW-0614">Plasmid</keyword>
<organism evidence="2 3">
    <name type="scientific">Methylobacterium radiotolerans (strain ATCC 27329 / DSM 1819 / JCM 2831 / NBRC 15690 / NCIMB 10815 / 0-1)</name>
    <dbReference type="NCBI Taxonomy" id="426355"/>
    <lineage>
        <taxon>Bacteria</taxon>
        <taxon>Pseudomonadati</taxon>
        <taxon>Pseudomonadota</taxon>
        <taxon>Alphaproteobacteria</taxon>
        <taxon>Hyphomicrobiales</taxon>
        <taxon>Methylobacteriaceae</taxon>
        <taxon>Methylobacterium</taxon>
    </lineage>
</organism>
<evidence type="ECO:0000256" key="1">
    <source>
        <dbReference type="SAM" id="Phobius"/>
    </source>
</evidence>
<dbReference type="OrthoDB" id="8455016at2"/>
<dbReference type="GeneID" id="6136002"/>
<feature type="transmembrane region" description="Helical" evidence="1">
    <location>
        <begin position="31"/>
        <end position="51"/>
    </location>
</feature>
<dbReference type="KEGG" id="mrd:Mrad2831_6500"/>
<keyword evidence="1" id="KW-1133">Transmembrane helix</keyword>
<sequence length="156" mass="16296">MLLIGILGFFLMVGGVANAIREHGNGRENHVTGYAALAVFGLGMVLAPIFMKSRPTVAVAAEPAHVTPAAAGLAPFNTLAMGESRSYEMEFGQCLGFLAEAGGVSGQAPVNLVETNIMRVVRLPASDGSILLACSRPDRKLVVTLSHSRCGQEVNC</sequence>
<dbReference type="EMBL" id="CP001008">
    <property type="protein sequence ID" value="ACB28412.1"/>
    <property type="molecule type" value="Genomic_DNA"/>
</dbReference>
<geneLocation type="plasmid" evidence="2 3">
    <name>pMRAD07</name>
</geneLocation>
<dbReference type="Proteomes" id="UP000006589">
    <property type="component" value="Plasmid pMRAD07"/>
</dbReference>
<reference evidence="2 3" key="1">
    <citation type="submission" date="2008-03" db="EMBL/GenBank/DDBJ databases">
        <title>Complete sequence of plasmid7 of Methylobacterium radiotolerans JCM 2831.</title>
        <authorList>
            <consortium name="US DOE Joint Genome Institute"/>
            <person name="Copeland A."/>
            <person name="Lucas S."/>
            <person name="Lapidus A."/>
            <person name="Glavina del Rio T."/>
            <person name="Dalin E."/>
            <person name="Tice H."/>
            <person name="Bruce D."/>
            <person name="Goodwin L."/>
            <person name="Pitluck S."/>
            <person name="Kiss H."/>
            <person name="Brettin T."/>
            <person name="Detter J.C."/>
            <person name="Han C."/>
            <person name="Kuske C.R."/>
            <person name="Schmutz J."/>
            <person name="Larimer F."/>
            <person name="Land M."/>
            <person name="Hauser L."/>
            <person name="Kyrpides N."/>
            <person name="Mikhailova N."/>
            <person name="Marx C.J."/>
            <person name="Richardson P."/>
        </authorList>
    </citation>
    <scope>NUCLEOTIDE SEQUENCE [LARGE SCALE GENOMIC DNA]</scope>
    <source>
        <strain evidence="3">ATCC 27329 / DSM 1819 / JCM 2831 / NBRC 15690 / NCIMB 10815 / 0-1</strain>
        <plasmid evidence="3">Plasmid pMRAD07</plasmid>
    </source>
</reference>
<dbReference type="RefSeq" id="WP_012317009.1">
    <property type="nucleotide sequence ID" value="NC_010504.1"/>
</dbReference>